<organism evidence="7 8">
    <name type="scientific">Salinisphaera hydrothermalis (strain C41B8)</name>
    <dbReference type="NCBI Taxonomy" id="1304275"/>
    <lineage>
        <taxon>Bacteria</taxon>
        <taxon>Pseudomonadati</taxon>
        <taxon>Pseudomonadota</taxon>
        <taxon>Gammaproteobacteria</taxon>
        <taxon>Salinisphaerales</taxon>
        <taxon>Salinisphaeraceae</taxon>
        <taxon>Salinisphaera</taxon>
    </lineage>
</organism>
<keyword evidence="3 7" id="KW-0067">ATP-binding</keyword>
<sequence length="258" mass="27191">MTLQAEAITVRRGERALVAGVSLHVEPGEMLAVIGANGAGKSTLLHALVGDLPPSAGRVSFDGRSLATYDRLERARRIAFLAQASPLAFPFTVRDVIALGRSPHATGRIRDAEIVDAVATTTDIAHLLDRTYTRLSGGEKQRVQLARVLAQVWRAEDAGDRLLLLDEPVASLDIGHQSLIMRGLRRVAATGVAIVFVAHDVSLAAAHADGMLALADGGPVASGPPSQVVTEATLERVFDADTHVIAHPVTGTPVVLHD</sequence>
<comment type="caution">
    <text evidence="7">The sequence shown here is derived from an EMBL/GenBank/DDBJ whole genome shotgun (WGS) entry which is preliminary data.</text>
</comment>
<evidence type="ECO:0000313" key="7">
    <source>
        <dbReference type="EMBL" id="KEZ76451.1"/>
    </source>
</evidence>
<dbReference type="InterPro" id="IPR003593">
    <property type="entry name" value="AAA+_ATPase"/>
</dbReference>
<dbReference type="InterPro" id="IPR027417">
    <property type="entry name" value="P-loop_NTPase"/>
</dbReference>
<dbReference type="PROSITE" id="PS50893">
    <property type="entry name" value="ABC_TRANSPORTER_2"/>
    <property type="match status" value="1"/>
</dbReference>
<dbReference type="Gene3D" id="3.40.50.300">
    <property type="entry name" value="P-loop containing nucleotide triphosphate hydrolases"/>
    <property type="match status" value="1"/>
</dbReference>
<dbReference type="GO" id="GO:0005524">
    <property type="term" value="F:ATP binding"/>
    <property type="evidence" value="ECO:0007669"/>
    <property type="project" value="UniProtKB-KW"/>
</dbReference>
<dbReference type="PANTHER" id="PTHR42794">
    <property type="entry name" value="HEMIN IMPORT ATP-BINDING PROTEIN HMUV"/>
    <property type="match status" value="1"/>
</dbReference>
<dbReference type="PATRIC" id="fig|1304275.5.peg.3029"/>
<keyword evidence="8" id="KW-1185">Reference proteome</keyword>
<evidence type="ECO:0000256" key="1">
    <source>
        <dbReference type="ARBA" id="ARBA00022448"/>
    </source>
</evidence>
<keyword evidence="4" id="KW-1278">Translocase</keyword>
<dbReference type="GO" id="GO:0016887">
    <property type="term" value="F:ATP hydrolysis activity"/>
    <property type="evidence" value="ECO:0007669"/>
    <property type="project" value="InterPro"/>
</dbReference>
<name>A0A084IIB7_SALHC</name>
<keyword evidence="2" id="KW-0547">Nucleotide-binding</keyword>
<evidence type="ECO:0000313" key="8">
    <source>
        <dbReference type="Proteomes" id="UP000028302"/>
    </source>
</evidence>
<evidence type="ECO:0000256" key="2">
    <source>
        <dbReference type="ARBA" id="ARBA00022741"/>
    </source>
</evidence>
<protein>
    <submittedName>
        <fullName evidence="7">Heme/hemin ABC transporter ATP-binding protein</fullName>
    </submittedName>
</protein>
<dbReference type="SMART" id="SM00382">
    <property type="entry name" value="AAA"/>
    <property type="match status" value="1"/>
</dbReference>
<evidence type="ECO:0000259" key="6">
    <source>
        <dbReference type="PROSITE" id="PS50893"/>
    </source>
</evidence>
<dbReference type="eggNOG" id="COG4559">
    <property type="taxonomic scope" value="Bacteria"/>
</dbReference>
<dbReference type="InterPro" id="IPR017871">
    <property type="entry name" value="ABC_transporter-like_CS"/>
</dbReference>
<proteinExistence type="predicted"/>
<comment type="function">
    <text evidence="5">Part of the ABC transporter complex HmuTUV involved in hemin import. Responsible for energy coupling to the transport system.</text>
</comment>
<dbReference type="PANTHER" id="PTHR42794:SF1">
    <property type="entry name" value="HEMIN IMPORT ATP-BINDING PROTEIN HMUV"/>
    <property type="match status" value="1"/>
</dbReference>
<evidence type="ECO:0000256" key="5">
    <source>
        <dbReference type="ARBA" id="ARBA00037066"/>
    </source>
</evidence>
<feature type="domain" description="ABC transporter" evidence="6">
    <location>
        <begin position="3"/>
        <end position="241"/>
    </location>
</feature>
<keyword evidence="1" id="KW-0813">Transport</keyword>
<dbReference type="NCBIfam" id="NF010068">
    <property type="entry name" value="PRK13548.1"/>
    <property type="match status" value="1"/>
</dbReference>
<reference evidence="7 8" key="1">
    <citation type="submission" date="2013-03" db="EMBL/GenBank/DDBJ databases">
        <title>Salinisphaera hydrothermalis C41B8 Genome Sequencing.</title>
        <authorList>
            <person name="Li C."/>
            <person name="Lai Q."/>
            <person name="Shao Z."/>
        </authorList>
    </citation>
    <scope>NUCLEOTIDE SEQUENCE [LARGE SCALE GENOMIC DNA]</scope>
    <source>
        <strain evidence="7 8">C41B8</strain>
    </source>
</reference>
<evidence type="ECO:0000256" key="4">
    <source>
        <dbReference type="ARBA" id="ARBA00022967"/>
    </source>
</evidence>
<gene>
    <name evidence="7" type="ORF">C41B8_14825</name>
</gene>
<dbReference type="InterPro" id="IPR003439">
    <property type="entry name" value="ABC_transporter-like_ATP-bd"/>
</dbReference>
<dbReference type="Proteomes" id="UP000028302">
    <property type="component" value="Unassembled WGS sequence"/>
</dbReference>
<dbReference type="EMBL" id="APNK01000029">
    <property type="protein sequence ID" value="KEZ76451.1"/>
    <property type="molecule type" value="Genomic_DNA"/>
</dbReference>
<dbReference type="Pfam" id="PF00005">
    <property type="entry name" value="ABC_tran"/>
    <property type="match status" value="1"/>
</dbReference>
<dbReference type="PROSITE" id="PS00211">
    <property type="entry name" value="ABC_TRANSPORTER_1"/>
    <property type="match status" value="1"/>
</dbReference>
<dbReference type="STRING" id="1304275.C41B8_14825"/>
<accession>A0A084IIB7</accession>
<dbReference type="RefSeq" id="WP_051883608.1">
    <property type="nucleotide sequence ID" value="NZ_APNK01000029.1"/>
</dbReference>
<dbReference type="AlphaFoldDB" id="A0A084IIB7"/>
<evidence type="ECO:0000256" key="3">
    <source>
        <dbReference type="ARBA" id="ARBA00022840"/>
    </source>
</evidence>
<dbReference type="SUPFAM" id="SSF52540">
    <property type="entry name" value="P-loop containing nucleoside triphosphate hydrolases"/>
    <property type="match status" value="1"/>
</dbReference>
<dbReference type="CDD" id="cd03214">
    <property type="entry name" value="ABC_Iron-Siderophores_B12_Hemin"/>
    <property type="match status" value="1"/>
</dbReference>